<accession>A0ABY9J954</accession>
<dbReference type="Gene3D" id="3.40.50.880">
    <property type="match status" value="1"/>
</dbReference>
<reference evidence="10 11" key="1">
    <citation type="submission" date="2023-03" db="EMBL/GenBank/DDBJ databases">
        <title>Isolation and description of six Streptomyces strains from soil environments, able to metabolize different microbial glucans.</title>
        <authorList>
            <person name="Widen T."/>
            <person name="Larsbrink J."/>
        </authorList>
    </citation>
    <scope>NUCLEOTIDE SEQUENCE [LARGE SCALE GENOMIC DNA]</scope>
    <source>
        <strain evidence="10 11">Alt3</strain>
    </source>
</reference>
<keyword evidence="5 6" id="KW-0326">Glycosidase</keyword>
<evidence type="ECO:0000256" key="2">
    <source>
        <dbReference type="ARBA" id="ARBA00005940"/>
    </source>
</evidence>
<evidence type="ECO:0000256" key="5">
    <source>
        <dbReference type="ARBA" id="ARBA00023295"/>
    </source>
</evidence>
<dbReference type="EMBL" id="CP120983">
    <property type="protein sequence ID" value="WLQ62652.1"/>
    <property type="molecule type" value="Genomic_DNA"/>
</dbReference>
<dbReference type="PIRSF" id="PIRSF001084">
    <property type="entry name" value="B-galactosidase"/>
    <property type="match status" value="1"/>
</dbReference>
<dbReference type="InterPro" id="IPR013738">
    <property type="entry name" value="Beta_galactosidase_Trimer"/>
</dbReference>
<organism evidence="10 11">
    <name type="scientific">Streptomyces glycanivorans</name>
    <dbReference type="NCBI Taxonomy" id="3033808"/>
    <lineage>
        <taxon>Bacteria</taxon>
        <taxon>Bacillati</taxon>
        <taxon>Actinomycetota</taxon>
        <taxon>Actinomycetes</taxon>
        <taxon>Kitasatosporales</taxon>
        <taxon>Streptomycetaceae</taxon>
        <taxon>Streptomyces</taxon>
    </lineage>
</organism>
<feature type="domain" description="Glycoside hydrolase family 42 N-terminal" evidence="7">
    <location>
        <begin position="20"/>
        <end position="391"/>
    </location>
</feature>
<feature type="domain" description="Beta-galactosidase trimerisation" evidence="8">
    <location>
        <begin position="402"/>
        <end position="603"/>
    </location>
</feature>
<dbReference type="Proteomes" id="UP001224433">
    <property type="component" value="Chromosome"/>
</dbReference>
<dbReference type="Pfam" id="PF08533">
    <property type="entry name" value="Glyco_hydro_42C"/>
    <property type="match status" value="1"/>
</dbReference>
<evidence type="ECO:0000259" key="7">
    <source>
        <dbReference type="Pfam" id="PF02449"/>
    </source>
</evidence>
<protein>
    <recommendedName>
        <fullName evidence="3 6">Beta-galactosidase</fullName>
        <shortName evidence="6">Beta-gal</shortName>
        <ecNumber evidence="3 6">3.2.1.23</ecNumber>
    </recommendedName>
</protein>
<keyword evidence="4 6" id="KW-0378">Hydrolase</keyword>
<dbReference type="SUPFAM" id="SSF51445">
    <property type="entry name" value="(Trans)glycosidases"/>
    <property type="match status" value="1"/>
</dbReference>
<dbReference type="Gene3D" id="3.20.20.80">
    <property type="entry name" value="Glycosidases"/>
    <property type="match status" value="1"/>
</dbReference>
<evidence type="ECO:0000259" key="9">
    <source>
        <dbReference type="Pfam" id="PF08533"/>
    </source>
</evidence>
<evidence type="ECO:0000256" key="4">
    <source>
        <dbReference type="ARBA" id="ARBA00022801"/>
    </source>
</evidence>
<dbReference type="SUPFAM" id="SSF52317">
    <property type="entry name" value="Class I glutamine amidotransferase-like"/>
    <property type="match status" value="1"/>
</dbReference>
<dbReference type="PANTHER" id="PTHR36447:SF1">
    <property type="entry name" value="BETA-GALACTOSIDASE GANA"/>
    <property type="match status" value="1"/>
</dbReference>
<dbReference type="Pfam" id="PF08532">
    <property type="entry name" value="Glyco_hydro_42M"/>
    <property type="match status" value="1"/>
</dbReference>
<dbReference type="InterPro" id="IPR003476">
    <property type="entry name" value="Glyco_hydro_42"/>
</dbReference>
<evidence type="ECO:0000313" key="11">
    <source>
        <dbReference type="Proteomes" id="UP001224433"/>
    </source>
</evidence>
<feature type="domain" description="Beta-galactosidase C-terminal" evidence="9">
    <location>
        <begin position="613"/>
        <end position="668"/>
    </location>
</feature>
<dbReference type="CDD" id="cd03143">
    <property type="entry name" value="A4_beta-galactosidase_middle_domain"/>
    <property type="match status" value="1"/>
</dbReference>
<dbReference type="InterPro" id="IPR013529">
    <property type="entry name" value="Glyco_hydro_42_N"/>
</dbReference>
<keyword evidence="11" id="KW-1185">Reference proteome</keyword>
<evidence type="ECO:0000256" key="1">
    <source>
        <dbReference type="ARBA" id="ARBA00001412"/>
    </source>
</evidence>
<dbReference type="EC" id="3.2.1.23" evidence="3 6"/>
<evidence type="ECO:0000259" key="8">
    <source>
        <dbReference type="Pfam" id="PF08532"/>
    </source>
</evidence>
<dbReference type="Gene3D" id="2.60.40.1180">
    <property type="entry name" value="Golgi alpha-mannosidase II"/>
    <property type="match status" value="1"/>
</dbReference>
<dbReference type="InterPro" id="IPR029062">
    <property type="entry name" value="Class_I_gatase-like"/>
</dbReference>
<dbReference type="InterPro" id="IPR013780">
    <property type="entry name" value="Glyco_hydro_b"/>
</dbReference>
<name>A0ABY9J954_9ACTN</name>
<comment type="similarity">
    <text evidence="2 6">Belongs to the glycosyl hydrolase 42 family.</text>
</comment>
<sequence>MTTENRAWPLRTAGIAYGGDYNPEQWPVDVQLEDVELMREAGVGLVSVAIFSWAQLEPREGEFDFGWLDAVLDRLHAAGIGVALATATASPPPWLTRKHPEILPELADGTVLHQGSRQSYAVSSPVFRDYACRMTRRMAERYGDHPALAVWHVDNELGCHVPHDFSDASAEAFRGWLRSRYGTVQALNTAWATAFWAQRYDSFEEILPPRAAPTFVNPTQQLDFARFSSDEQLVHYRALRDVLREITPHVPTTTNFMMTTANKWVDYFSWSGDMDVVANDHYLVSRDPEAHIGLAFSADLSRGVAGGAPWMLMEHSTSAVNWQPRNGSKRTGQMVRNSLTHVARGADAVMFFQWRQSAAGAEKYHSAMLPHAGRDSDVWRNTVELGRRLRALAPVRGSRVTAEIALVFDYPSWWASEMEGHPTQALGYLDEVMRWYRALWLRGITVDIVSPKADLAGYRALVVPTLYTVDDQDAARVAEAAHAGASVLITFFSGIVDEHDHVRLGGYPGAFRELLGVRSEEFHPLQEDEVLTLDDGTRADLWSEKTHLEGAEAVRTWADGPLAGLPAVTRNSAGRGHAWYVATRPDDDGVAGVVDALLAEAGVTPAVAGLPQGVEAVRRHGDDGSSFLFVINHTTHDVDVPALGRELLRGQDVSALLTVPALETAVVVER</sequence>
<evidence type="ECO:0000313" key="10">
    <source>
        <dbReference type="EMBL" id="WLQ62652.1"/>
    </source>
</evidence>
<dbReference type="RefSeq" id="WP_306102806.1">
    <property type="nucleotide sequence ID" value="NZ_CP120983.1"/>
</dbReference>
<gene>
    <name evidence="10" type="ORF">P8A20_03180</name>
</gene>
<evidence type="ECO:0000256" key="6">
    <source>
        <dbReference type="PIRNR" id="PIRNR001084"/>
    </source>
</evidence>
<dbReference type="Pfam" id="PF02449">
    <property type="entry name" value="Glyco_hydro_42"/>
    <property type="match status" value="1"/>
</dbReference>
<comment type="catalytic activity">
    <reaction evidence="1 6">
        <text>Hydrolysis of terminal non-reducing beta-D-galactose residues in beta-D-galactosides.</text>
        <dbReference type="EC" id="3.2.1.23"/>
    </reaction>
</comment>
<dbReference type="InterPro" id="IPR017853">
    <property type="entry name" value="GH"/>
</dbReference>
<proteinExistence type="inferred from homology"/>
<dbReference type="InterPro" id="IPR013739">
    <property type="entry name" value="Beta_galactosidase_C"/>
</dbReference>
<dbReference type="PANTHER" id="PTHR36447">
    <property type="entry name" value="BETA-GALACTOSIDASE GANA"/>
    <property type="match status" value="1"/>
</dbReference>
<evidence type="ECO:0000256" key="3">
    <source>
        <dbReference type="ARBA" id="ARBA00012756"/>
    </source>
</evidence>